<dbReference type="InterPro" id="IPR020372">
    <property type="entry name" value="Competence_ComGG"/>
</dbReference>
<feature type="transmembrane region" description="Helical" evidence="1">
    <location>
        <begin position="6"/>
        <end position="25"/>
    </location>
</feature>
<dbReference type="AlphaFoldDB" id="A0A1S2M245"/>
<evidence type="ECO:0000313" key="4">
    <source>
        <dbReference type="Proteomes" id="UP000180175"/>
    </source>
</evidence>
<reference evidence="2 4" key="1">
    <citation type="submission" date="2016-10" db="EMBL/GenBank/DDBJ databases">
        <title>Draft genome sequences of four alkaliphilic bacteria belonging to the Anaerobacillus genus.</title>
        <authorList>
            <person name="Bassil N.M."/>
            <person name="Lloyd J.R."/>
        </authorList>
    </citation>
    <scope>NUCLEOTIDE SEQUENCE [LARGE SCALE GENOMIC DNA]</scope>
    <source>
        <strain evidence="2 4">NB2006</strain>
    </source>
</reference>
<keyword evidence="1" id="KW-0472">Membrane</keyword>
<keyword evidence="4" id="KW-1185">Reference proteome</keyword>
<reference evidence="3 4" key="2">
    <citation type="journal article" date="2017" name="Genome Announc.">
        <title>Draft Genome Sequences of Four Alkaliphilic Bacteria Belonging to the Anaerobacillus Genus.</title>
        <authorList>
            <person name="Bassil N.M."/>
            <person name="Lloyd J.R."/>
        </authorList>
    </citation>
    <scope>NUCLEOTIDE SEQUENCE [LARGE SCALE GENOMIC DNA]</scope>
    <source>
        <strain evidence="3 4">NB2006</strain>
    </source>
</reference>
<dbReference type="EMBL" id="CP063356">
    <property type="protein sequence ID" value="QOY36099.1"/>
    <property type="molecule type" value="Genomic_DNA"/>
</dbReference>
<dbReference type="RefSeq" id="WP_071317064.1">
    <property type="nucleotide sequence ID" value="NZ_CP063356.2"/>
</dbReference>
<evidence type="ECO:0000313" key="3">
    <source>
        <dbReference type="EMBL" id="QOY36099.1"/>
    </source>
</evidence>
<dbReference type="OrthoDB" id="2969153at2"/>
<dbReference type="EMBL" id="LQXD01000086">
    <property type="protein sequence ID" value="OIJ18811.1"/>
    <property type="molecule type" value="Genomic_DNA"/>
</dbReference>
<evidence type="ECO:0000256" key="1">
    <source>
        <dbReference type="SAM" id="Phobius"/>
    </source>
</evidence>
<sequence length="126" mass="14754">MNNEKGFVLPITLIIMFLLCSFVLFQVSLYGAEKKLLEEESDLYTAERLLQIGVIDVSKLILVDHKDHFSGKIYYEEGEVTYNVKKEREGIKSIHLISKTVQQRSKRITFYYYVNDGSVLPWLEER</sequence>
<reference evidence="3 4" key="3">
    <citation type="journal article" date="2019" name="Int. J. Syst. Evol. Microbiol.">
        <title>Anaerobacillus isosaccharinicus sp. nov., an alkaliphilic bacterium which degrades isosaccharinic acid.</title>
        <authorList>
            <person name="Bassil N.M."/>
            <person name="Lloyd J.R."/>
        </authorList>
    </citation>
    <scope>NUCLEOTIDE SEQUENCE [LARGE SCALE GENOMIC DNA]</scope>
    <source>
        <strain evidence="3 4">NB2006</strain>
    </source>
</reference>
<evidence type="ECO:0008006" key="5">
    <source>
        <dbReference type="Google" id="ProtNLM"/>
    </source>
</evidence>
<dbReference type="KEGG" id="aia:AWH56_026260"/>
<keyword evidence="1" id="KW-0812">Transmembrane</keyword>
<dbReference type="Proteomes" id="UP000180175">
    <property type="component" value="Chromosome"/>
</dbReference>
<keyword evidence="1" id="KW-1133">Transmembrane helix</keyword>
<reference evidence="3" key="4">
    <citation type="submission" date="2020-10" db="EMBL/GenBank/DDBJ databases">
        <authorList>
            <person name="Bassil N.M."/>
            <person name="Lloyd J.R."/>
        </authorList>
    </citation>
    <scope>NUCLEOTIDE SEQUENCE</scope>
    <source>
        <strain evidence="3">NB2006</strain>
    </source>
</reference>
<protein>
    <recommendedName>
        <fullName evidence="5">Competence protein ComG</fullName>
    </recommendedName>
</protein>
<proteinExistence type="predicted"/>
<evidence type="ECO:0000313" key="2">
    <source>
        <dbReference type="EMBL" id="OIJ18811.1"/>
    </source>
</evidence>
<dbReference type="Pfam" id="PF14173">
    <property type="entry name" value="ComGG"/>
    <property type="match status" value="1"/>
</dbReference>
<organism evidence="2 4">
    <name type="scientific">Anaerobacillus isosaccharinicus</name>
    <dbReference type="NCBI Taxonomy" id="1532552"/>
    <lineage>
        <taxon>Bacteria</taxon>
        <taxon>Bacillati</taxon>
        <taxon>Bacillota</taxon>
        <taxon>Bacilli</taxon>
        <taxon>Bacillales</taxon>
        <taxon>Bacillaceae</taxon>
        <taxon>Anaerobacillus</taxon>
    </lineage>
</organism>
<gene>
    <name evidence="3" type="ORF">AWH56_026260</name>
    <name evidence="2" type="ORF">AWH56_10275</name>
</gene>
<name>A0A1S2M245_9BACI</name>
<accession>A0A1S2M245</accession>